<proteinExistence type="predicted"/>
<dbReference type="AlphaFoldDB" id="U1HKF7"/>
<accession>U1HKF7</accession>
<organism evidence="1 2">
    <name type="scientific">Endocarpon pusillum (strain Z07020 / HMAS-L-300199)</name>
    <name type="common">Lichen-forming fungus</name>
    <dbReference type="NCBI Taxonomy" id="1263415"/>
    <lineage>
        <taxon>Eukaryota</taxon>
        <taxon>Fungi</taxon>
        <taxon>Dikarya</taxon>
        <taxon>Ascomycota</taxon>
        <taxon>Pezizomycotina</taxon>
        <taxon>Eurotiomycetes</taxon>
        <taxon>Chaetothyriomycetidae</taxon>
        <taxon>Verrucariales</taxon>
        <taxon>Verrucariaceae</taxon>
        <taxon>Endocarpon</taxon>
    </lineage>
</organism>
<dbReference type="HOGENOM" id="CLU_562613_0_0_1"/>
<dbReference type="Proteomes" id="UP000019373">
    <property type="component" value="Unassembled WGS sequence"/>
</dbReference>
<reference evidence="2" key="1">
    <citation type="journal article" date="2014" name="BMC Genomics">
        <title>Genome characteristics reveal the impact of lichenization on lichen-forming fungus Endocarpon pusillum Hedwig (Verrucariales, Ascomycota).</title>
        <authorList>
            <person name="Wang Y.-Y."/>
            <person name="Liu B."/>
            <person name="Zhang X.-Y."/>
            <person name="Zhou Q.-M."/>
            <person name="Zhang T."/>
            <person name="Li H."/>
            <person name="Yu Y.-F."/>
            <person name="Zhang X.-L."/>
            <person name="Hao X.-Y."/>
            <person name="Wang M."/>
            <person name="Wang L."/>
            <person name="Wei J.-C."/>
        </authorList>
    </citation>
    <scope>NUCLEOTIDE SEQUENCE [LARGE SCALE GENOMIC DNA]</scope>
    <source>
        <strain evidence="2">Z07020 / HMAS-L-300199</strain>
    </source>
</reference>
<sequence length="485" mass="55914">MSDVNDITGIEDEKLRKALVLQSRVASLIESSQRLLDLRRPERPPPHIPLAQRPFEPDRTLLTKEQVRMYYAWSLDRLHGLSAVVRENVQRRMDNAGDSTADATTKRKPYRHMIDDFENNEWKRMRWPIGSMHRDVLDSLMNGNLISRQREDVDFRARTADSTRLAANPAIYLLQIVNVEFLNQQPRPHEGKGLSWREWKRTLQALTQYLTESEAGIHGRDSWVDQVDGSLIDRSREPFGKDQKCRFLTNKRQKEVLHEFVRAAKELYVDKGQALEDVNPADPALDITLARVPQECRFSNTIFGLFHCVLRELWGRDRWEVVSSKLVDVTDPLDAPVAECLCSEIVQTYWYQDGSNPALAGGMMVAGKTRSLTSEDYKYYWKESKDVLVRLNILGDNLAYYKKLREDTGRTLDAVKICSTDQRWDEIEKSQGLLKAQLDHIKERADAIVLTPHIESIEEWVVENNAYLESKYPTKAGEADRSADA</sequence>
<evidence type="ECO:0000313" key="2">
    <source>
        <dbReference type="Proteomes" id="UP000019373"/>
    </source>
</evidence>
<name>U1HKF7_ENDPU</name>
<dbReference type="GeneID" id="19244262"/>
<evidence type="ECO:0000313" key="1">
    <source>
        <dbReference type="EMBL" id="ERF70710.1"/>
    </source>
</evidence>
<dbReference type="EMBL" id="KE721299">
    <property type="protein sequence ID" value="ERF70710.1"/>
    <property type="molecule type" value="Genomic_DNA"/>
</dbReference>
<protein>
    <submittedName>
        <fullName evidence="1">Uncharacterized protein</fullName>
    </submittedName>
</protein>
<gene>
    <name evidence="1" type="ORF">EPUS_09460</name>
</gene>
<keyword evidence="2" id="KW-1185">Reference proteome</keyword>
<dbReference type="RefSeq" id="XP_007803643.1">
    <property type="nucleotide sequence ID" value="XM_007805452.1"/>
</dbReference>
<dbReference type="OrthoDB" id="10637996at2759"/>